<name>A0A1I1B6B5_9BACT</name>
<organism evidence="2 3">
    <name type="scientific">Algoriphagus aquimarinus</name>
    <dbReference type="NCBI Taxonomy" id="237018"/>
    <lineage>
        <taxon>Bacteria</taxon>
        <taxon>Pseudomonadati</taxon>
        <taxon>Bacteroidota</taxon>
        <taxon>Cytophagia</taxon>
        <taxon>Cytophagales</taxon>
        <taxon>Cyclobacteriaceae</taxon>
        <taxon>Algoriphagus</taxon>
    </lineage>
</organism>
<dbReference type="EMBL" id="FOKK01000010">
    <property type="protein sequence ID" value="SFB44130.1"/>
    <property type="molecule type" value="Genomic_DNA"/>
</dbReference>
<dbReference type="InterPro" id="IPR010994">
    <property type="entry name" value="RuvA_2-like"/>
</dbReference>
<dbReference type="OrthoDB" id="9766750at2"/>
<feature type="signal peptide" evidence="1">
    <location>
        <begin position="1"/>
        <end position="20"/>
    </location>
</feature>
<evidence type="ECO:0000313" key="3">
    <source>
        <dbReference type="Proteomes" id="UP000198790"/>
    </source>
</evidence>
<evidence type="ECO:0000256" key="1">
    <source>
        <dbReference type="SAM" id="SignalP"/>
    </source>
</evidence>
<proteinExistence type="predicted"/>
<keyword evidence="1" id="KW-0732">Signal</keyword>
<dbReference type="RefSeq" id="WP_092898481.1">
    <property type="nucleotide sequence ID" value="NZ_FOKK01000010.1"/>
</dbReference>
<gene>
    <name evidence="2" type="ORF">SAMN04489723_110103</name>
</gene>
<dbReference type="STRING" id="237018.SAMN04489723_110103"/>
<dbReference type="SUPFAM" id="SSF47781">
    <property type="entry name" value="RuvA domain 2-like"/>
    <property type="match status" value="1"/>
</dbReference>
<reference evidence="2 3" key="1">
    <citation type="submission" date="2016-10" db="EMBL/GenBank/DDBJ databases">
        <authorList>
            <person name="de Groot N.N."/>
        </authorList>
    </citation>
    <scope>NUCLEOTIDE SEQUENCE [LARGE SCALE GENOMIC DNA]</scope>
    <source>
        <strain evidence="2 3">DSM 23399</strain>
    </source>
</reference>
<evidence type="ECO:0000313" key="2">
    <source>
        <dbReference type="EMBL" id="SFB44130.1"/>
    </source>
</evidence>
<accession>A0A1I1B6B5</accession>
<feature type="chain" id="PRO_5011526330" evidence="1">
    <location>
        <begin position="21"/>
        <end position="700"/>
    </location>
</feature>
<dbReference type="Proteomes" id="UP000198790">
    <property type="component" value="Unassembled WGS sequence"/>
</dbReference>
<dbReference type="AlphaFoldDB" id="A0A1I1B6B5"/>
<keyword evidence="3" id="KW-1185">Reference proteome</keyword>
<dbReference type="Gene3D" id="1.10.150.280">
    <property type="entry name" value="AF1531-like domain"/>
    <property type="match status" value="1"/>
</dbReference>
<protein>
    <submittedName>
        <fullName evidence="2">Helix-hairpin-helix motif-containing protein</fullName>
    </submittedName>
</protein>
<dbReference type="Pfam" id="PF12836">
    <property type="entry name" value="HHH_3"/>
    <property type="match status" value="1"/>
</dbReference>
<sequence>MKAITLIAILVFWMSYHAHSQQPPQKDIDLESFMERLFPVQDEDLDYESIYEVLLQLYLNPMDINRASAETLASSYLLDPLQISSLITYRTKHGPLISLYELQAVPGFDLKTIEQILPYLILDAGTSNQTQSFWKRVATEEQAYFMLRHRRTWETRKGFTPADTSSTGKVSSRYLGDPNELYLRFRIQHARDFSLGFTLDKDPGEQFTWDGKTARYGFNFSSFHFTKYYVGKWKTIALGDFQAQFGQGLVFGAGYSLGKGAETVPTVRRSSIGILPYTAALEFGFFRGAGLTYQSGKWQSSLIASHAPRDGRASSSLDTLNTEDLTINSFNQSGLHRTSSELSTKNQFRELNLGGNVQFSPTSGKLQVGTNYLFTKFDHSWVKEPTLYNQFDFAGKSNNTGSIYLNYNWKNFFLFGESAISQSAGTGNVIGFVSSLSKQVDFSALWRKYDKDFHSFYANSFSESTKPANEQGLYLGIQVKPIPKWKINAYYDYFRFPWFRYRVYAPSKGYEWLTRISFQPNRNLIAFFQIREEQKGRNLSDSGEPSLPYQIRPLNKVNGLLSLEYHVSKTFFFRSRILFSRVNYNDQKSAGFMILQDAQYSFSKFRLTGRIALFDTDDYDTRLYAFENNVLWTFSIPAFSGQGMRYYLLGQYQINSQITTYFRFSRTSYTDRESISSGLQEIAGFHQSETTLLVRYMLHR</sequence>